<keyword evidence="4" id="KW-1185">Reference proteome</keyword>
<gene>
    <name evidence="3" type="ORF">A4U43_C04F31390</name>
</gene>
<comment type="pathway">
    <text evidence="1">Protein modification; protein ubiquitination.</text>
</comment>
<sequence length="88" mass="9354">MVATNDSKKTIVLRSSNSEEFEIEEVVAMESQTIGIGVRMWEGFRKDDSGKGTVVATVEEIVGALKRVIGGGVRGNEDQGERARGGGA</sequence>
<reference evidence="4" key="1">
    <citation type="journal article" date="2017" name="Nat. Commun.">
        <title>The asparagus genome sheds light on the origin and evolution of a young Y chromosome.</title>
        <authorList>
            <person name="Harkess A."/>
            <person name="Zhou J."/>
            <person name="Xu C."/>
            <person name="Bowers J.E."/>
            <person name="Van der Hulst R."/>
            <person name="Ayyampalayam S."/>
            <person name="Mercati F."/>
            <person name="Riccardi P."/>
            <person name="McKain M.R."/>
            <person name="Kakrana A."/>
            <person name="Tang H."/>
            <person name="Ray J."/>
            <person name="Groenendijk J."/>
            <person name="Arikit S."/>
            <person name="Mathioni S.M."/>
            <person name="Nakano M."/>
            <person name="Shan H."/>
            <person name="Telgmann-Rauber A."/>
            <person name="Kanno A."/>
            <person name="Yue Z."/>
            <person name="Chen H."/>
            <person name="Li W."/>
            <person name="Chen Y."/>
            <person name="Xu X."/>
            <person name="Zhang Y."/>
            <person name="Luo S."/>
            <person name="Chen H."/>
            <person name="Gao J."/>
            <person name="Mao Z."/>
            <person name="Pires J.C."/>
            <person name="Luo M."/>
            <person name="Kudrna D."/>
            <person name="Wing R.A."/>
            <person name="Meyers B.C."/>
            <person name="Yi K."/>
            <person name="Kong H."/>
            <person name="Lavrijsen P."/>
            <person name="Sunseri F."/>
            <person name="Falavigna A."/>
            <person name="Ye Y."/>
            <person name="Leebens-Mack J.H."/>
            <person name="Chen G."/>
        </authorList>
    </citation>
    <scope>NUCLEOTIDE SEQUENCE [LARGE SCALE GENOMIC DNA]</scope>
    <source>
        <strain evidence="4">cv. DH0086</strain>
    </source>
</reference>
<organism evidence="3 4">
    <name type="scientific">Asparagus officinalis</name>
    <name type="common">Garden asparagus</name>
    <dbReference type="NCBI Taxonomy" id="4686"/>
    <lineage>
        <taxon>Eukaryota</taxon>
        <taxon>Viridiplantae</taxon>
        <taxon>Streptophyta</taxon>
        <taxon>Embryophyta</taxon>
        <taxon>Tracheophyta</taxon>
        <taxon>Spermatophyta</taxon>
        <taxon>Magnoliopsida</taxon>
        <taxon>Liliopsida</taxon>
        <taxon>Asparagales</taxon>
        <taxon>Asparagaceae</taxon>
        <taxon>Asparagoideae</taxon>
        <taxon>Asparagus</taxon>
    </lineage>
</organism>
<evidence type="ECO:0000313" key="4">
    <source>
        <dbReference type="Proteomes" id="UP000243459"/>
    </source>
</evidence>
<feature type="domain" description="SKP1 component POZ" evidence="2">
    <location>
        <begin position="9"/>
        <end position="35"/>
    </location>
</feature>
<dbReference type="Gene3D" id="3.30.710.10">
    <property type="entry name" value="Potassium Channel Kv1.1, Chain A"/>
    <property type="match status" value="1"/>
</dbReference>
<name>A0A5P1F4Y4_ASPOF</name>
<dbReference type="EMBL" id="CM007384">
    <property type="protein sequence ID" value="ONK73428.1"/>
    <property type="molecule type" value="Genomic_DNA"/>
</dbReference>
<dbReference type="InterPro" id="IPR016073">
    <property type="entry name" value="Skp1_comp_POZ"/>
</dbReference>
<dbReference type="GO" id="GO:0006511">
    <property type="term" value="P:ubiquitin-dependent protein catabolic process"/>
    <property type="evidence" value="ECO:0007669"/>
    <property type="project" value="InterPro"/>
</dbReference>
<dbReference type="Gramene" id="ONK73428">
    <property type="protein sequence ID" value="ONK73428"/>
    <property type="gene ID" value="A4U43_C04F31390"/>
</dbReference>
<dbReference type="AlphaFoldDB" id="A0A5P1F4Y4"/>
<dbReference type="Proteomes" id="UP000243459">
    <property type="component" value="Chromosome 4"/>
</dbReference>
<accession>A0A5P1F4Y4</accession>
<evidence type="ECO:0000256" key="1">
    <source>
        <dbReference type="ARBA" id="ARBA00004906"/>
    </source>
</evidence>
<evidence type="ECO:0000313" key="3">
    <source>
        <dbReference type="EMBL" id="ONK73428.1"/>
    </source>
</evidence>
<dbReference type="InterPro" id="IPR011333">
    <property type="entry name" value="SKP1/BTB/POZ_sf"/>
</dbReference>
<protein>
    <recommendedName>
        <fullName evidence="2">SKP1 component POZ domain-containing protein</fullName>
    </recommendedName>
</protein>
<evidence type="ECO:0000259" key="2">
    <source>
        <dbReference type="Pfam" id="PF03931"/>
    </source>
</evidence>
<proteinExistence type="predicted"/>
<dbReference type="Pfam" id="PF03931">
    <property type="entry name" value="Skp1_POZ"/>
    <property type="match status" value="1"/>
</dbReference>